<comment type="caution">
    <text evidence="3">The sequence shown here is derived from an EMBL/GenBank/DDBJ whole genome shotgun (WGS) entry which is preliminary data.</text>
</comment>
<dbReference type="Proteomes" id="UP001430953">
    <property type="component" value="Unassembled WGS sequence"/>
</dbReference>
<keyword evidence="4" id="KW-1185">Reference proteome</keyword>
<dbReference type="EMBL" id="JADYXP020000002">
    <property type="protein sequence ID" value="KAL0130364.1"/>
    <property type="molecule type" value="Genomic_DNA"/>
</dbReference>
<feature type="region of interest" description="Disordered" evidence="2">
    <location>
        <begin position="1"/>
        <end position="66"/>
    </location>
</feature>
<evidence type="ECO:0000256" key="1">
    <source>
        <dbReference type="SAM" id="Coils"/>
    </source>
</evidence>
<evidence type="ECO:0000256" key="2">
    <source>
        <dbReference type="SAM" id="MobiDB-lite"/>
    </source>
</evidence>
<dbReference type="AlphaFoldDB" id="A0AAW2GT27"/>
<evidence type="ECO:0000313" key="4">
    <source>
        <dbReference type="Proteomes" id="UP001430953"/>
    </source>
</evidence>
<reference evidence="3 4" key="1">
    <citation type="submission" date="2023-03" db="EMBL/GenBank/DDBJ databases">
        <title>High recombination rates correlate with genetic variation in Cardiocondyla obscurior ants.</title>
        <authorList>
            <person name="Errbii M."/>
        </authorList>
    </citation>
    <scope>NUCLEOTIDE SEQUENCE [LARGE SCALE GENOMIC DNA]</scope>
    <source>
        <strain evidence="3">Alpha-2009</strain>
        <tissue evidence="3">Whole body</tissue>
    </source>
</reference>
<gene>
    <name evidence="3" type="ORF">PUN28_002188</name>
</gene>
<feature type="compositionally biased region" description="Basic and acidic residues" evidence="2">
    <location>
        <begin position="1"/>
        <end position="18"/>
    </location>
</feature>
<protein>
    <submittedName>
        <fullName evidence="3">Uncharacterized protein</fullName>
    </submittedName>
</protein>
<keyword evidence="1" id="KW-0175">Coiled coil</keyword>
<name>A0AAW2GT27_9HYME</name>
<feature type="coiled-coil region" evidence="1">
    <location>
        <begin position="122"/>
        <end position="160"/>
    </location>
</feature>
<proteinExistence type="predicted"/>
<feature type="compositionally biased region" description="Basic and acidic residues" evidence="2">
    <location>
        <begin position="50"/>
        <end position="66"/>
    </location>
</feature>
<evidence type="ECO:0000313" key="3">
    <source>
        <dbReference type="EMBL" id="KAL0130364.1"/>
    </source>
</evidence>
<accession>A0AAW2GT27</accession>
<organism evidence="3 4">
    <name type="scientific">Cardiocondyla obscurior</name>
    <dbReference type="NCBI Taxonomy" id="286306"/>
    <lineage>
        <taxon>Eukaryota</taxon>
        <taxon>Metazoa</taxon>
        <taxon>Ecdysozoa</taxon>
        <taxon>Arthropoda</taxon>
        <taxon>Hexapoda</taxon>
        <taxon>Insecta</taxon>
        <taxon>Pterygota</taxon>
        <taxon>Neoptera</taxon>
        <taxon>Endopterygota</taxon>
        <taxon>Hymenoptera</taxon>
        <taxon>Apocrita</taxon>
        <taxon>Aculeata</taxon>
        <taxon>Formicoidea</taxon>
        <taxon>Formicidae</taxon>
        <taxon>Myrmicinae</taxon>
        <taxon>Cardiocondyla</taxon>
    </lineage>
</organism>
<sequence>MSEQGKESVEICNEERKGEKKVKKKVESPAKVSMLMRKKSNSLPIMEAWQKGEKRKERQEEKGMAEGLEEFRKSVMVYRSPVKAMGEEEKGEKGGKGGVSRKRFEEVIKEMRNGFARIQAQMVEVKEIKVQIKKEIEDLKAIWKKEKVGLEKRIDEIEKRIKEKKYGEGKEVEVSGEMCERVLSLEERTRMLELGKERERKE</sequence>